<comment type="caution">
    <text evidence="1">The sequence shown here is derived from an EMBL/GenBank/DDBJ whole genome shotgun (WGS) entry which is preliminary data.</text>
</comment>
<reference evidence="1" key="1">
    <citation type="submission" date="2021-03" db="EMBL/GenBank/DDBJ databases">
        <title>Antimicrobial resistance genes in bacteria isolated from Japanese honey, and their potential for conferring macrolide and lincosamide resistance in the American foulbrood pathogen Paenibacillus larvae.</title>
        <authorList>
            <person name="Okamoto M."/>
            <person name="Kumagai M."/>
            <person name="Kanamori H."/>
            <person name="Takamatsu D."/>
        </authorList>
    </citation>
    <scope>NUCLEOTIDE SEQUENCE</scope>
    <source>
        <strain evidence="1">J2TS6</strain>
    </source>
</reference>
<dbReference type="Proteomes" id="UP000679779">
    <property type="component" value="Unassembled WGS sequence"/>
</dbReference>
<name>A0A919XDW0_9BACL</name>
<gene>
    <name evidence="1" type="ORF">J2TS6_07590</name>
</gene>
<accession>A0A919XDW0</accession>
<evidence type="ECO:0000313" key="2">
    <source>
        <dbReference type="Proteomes" id="UP000679779"/>
    </source>
</evidence>
<keyword evidence="2" id="KW-1185">Reference proteome</keyword>
<organism evidence="1 2">
    <name type="scientific">Paenibacillus albilobatus</name>
    <dbReference type="NCBI Taxonomy" id="2716884"/>
    <lineage>
        <taxon>Bacteria</taxon>
        <taxon>Bacillati</taxon>
        <taxon>Bacillota</taxon>
        <taxon>Bacilli</taxon>
        <taxon>Bacillales</taxon>
        <taxon>Paenibacillaceae</taxon>
        <taxon>Paenibacillus</taxon>
    </lineage>
</organism>
<evidence type="ECO:0000313" key="1">
    <source>
        <dbReference type="EMBL" id="GIO29618.1"/>
    </source>
</evidence>
<protein>
    <submittedName>
        <fullName evidence="1">Uncharacterized protein</fullName>
    </submittedName>
</protein>
<dbReference type="AlphaFoldDB" id="A0A919XDW0"/>
<proteinExistence type="predicted"/>
<dbReference type="EMBL" id="BORQ01000001">
    <property type="protein sequence ID" value="GIO29618.1"/>
    <property type="molecule type" value="Genomic_DNA"/>
</dbReference>
<sequence length="47" mass="5592">MSDDDARKEAFPDLESYKKYILSLHQGMPWLPQAKVWVHEFREVEGN</sequence>